<evidence type="ECO:0000259" key="4">
    <source>
        <dbReference type="PROSITE" id="PS51898"/>
    </source>
</evidence>
<gene>
    <name evidence="6" type="ORF">DWY88_05720</name>
    <name evidence="5" type="ORF">LIQ08_02760</name>
</gene>
<dbReference type="PANTHER" id="PTHR30349:SF64">
    <property type="entry name" value="PROPHAGE INTEGRASE INTD-RELATED"/>
    <property type="match status" value="1"/>
</dbReference>
<dbReference type="SUPFAM" id="SSF56349">
    <property type="entry name" value="DNA breaking-rejoining enzymes"/>
    <property type="match status" value="1"/>
</dbReference>
<proteinExistence type="inferred from homology"/>
<keyword evidence="2" id="KW-0238">DNA-binding</keyword>
<dbReference type="GO" id="GO:0006310">
    <property type="term" value="P:DNA recombination"/>
    <property type="evidence" value="ECO:0007669"/>
    <property type="project" value="UniProtKB-KW"/>
</dbReference>
<dbReference type="EMBL" id="QRTJ01000007">
    <property type="protein sequence ID" value="RGQ69849.1"/>
    <property type="molecule type" value="Genomic_DNA"/>
</dbReference>
<dbReference type="InterPro" id="IPR013762">
    <property type="entry name" value="Integrase-like_cat_sf"/>
</dbReference>
<dbReference type="GO" id="GO:0015074">
    <property type="term" value="P:DNA integration"/>
    <property type="evidence" value="ECO:0007669"/>
    <property type="project" value="InterPro"/>
</dbReference>
<dbReference type="Proteomes" id="UP000286137">
    <property type="component" value="Unassembled WGS sequence"/>
</dbReference>
<organism evidence="6 7">
    <name type="scientific">Mediterraneibacter gnavus</name>
    <name type="common">Ruminococcus gnavus</name>
    <dbReference type="NCBI Taxonomy" id="33038"/>
    <lineage>
        <taxon>Bacteria</taxon>
        <taxon>Bacillati</taxon>
        <taxon>Bacillota</taxon>
        <taxon>Clostridia</taxon>
        <taxon>Lachnospirales</taxon>
        <taxon>Lachnospiraceae</taxon>
        <taxon>Mediterraneibacter</taxon>
    </lineage>
</organism>
<dbReference type="PROSITE" id="PS51898">
    <property type="entry name" value="TYR_RECOMBINASE"/>
    <property type="match status" value="1"/>
</dbReference>
<dbReference type="EMBL" id="JAJBOM010000002">
    <property type="protein sequence ID" value="MCB5618088.1"/>
    <property type="molecule type" value="Genomic_DNA"/>
</dbReference>
<dbReference type="Pfam" id="PF00589">
    <property type="entry name" value="Phage_integrase"/>
    <property type="match status" value="1"/>
</dbReference>
<dbReference type="InterPro" id="IPR050090">
    <property type="entry name" value="Tyrosine_recombinase_XerCD"/>
</dbReference>
<dbReference type="RefSeq" id="WP_118013493.1">
    <property type="nucleotide sequence ID" value="NZ_JAAIQY010000006.1"/>
</dbReference>
<dbReference type="InterPro" id="IPR011010">
    <property type="entry name" value="DNA_brk_join_enz"/>
</dbReference>
<dbReference type="Gene3D" id="1.10.443.10">
    <property type="entry name" value="Intergrase catalytic core"/>
    <property type="match status" value="1"/>
</dbReference>
<dbReference type="InterPro" id="IPR002104">
    <property type="entry name" value="Integrase_catalytic"/>
</dbReference>
<evidence type="ECO:0000256" key="2">
    <source>
        <dbReference type="ARBA" id="ARBA00023125"/>
    </source>
</evidence>
<reference evidence="5" key="2">
    <citation type="submission" date="2021-10" db="EMBL/GenBank/DDBJ databases">
        <title>Collection of gut derived symbiotic bacterial strains cultured from healthy donors.</title>
        <authorList>
            <person name="Lin H."/>
            <person name="Littmann E."/>
            <person name="Claire K."/>
            <person name="Pamer E."/>
        </authorList>
    </citation>
    <scope>NUCLEOTIDE SEQUENCE</scope>
    <source>
        <strain evidence="5">MSK.23.18</strain>
    </source>
</reference>
<evidence type="ECO:0000313" key="6">
    <source>
        <dbReference type="EMBL" id="RGQ69849.1"/>
    </source>
</evidence>
<reference evidence="6 7" key="1">
    <citation type="submission" date="2018-08" db="EMBL/GenBank/DDBJ databases">
        <title>A genome reference for cultivated species of the human gut microbiota.</title>
        <authorList>
            <person name="Zou Y."/>
            <person name="Xue W."/>
            <person name="Luo G."/>
        </authorList>
    </citation>
    <scope>NUCLEOTIDE SEQUENCE [LARGE SCALE GENOMIC DNA]</scope>
    <source>
        <strain evidence="6 7">AF27-4BH</strain>
    </source>
</reference>
<evidence type="ECO:0000313" key="5">
    <source>
        <dbReference type="EMBL" id="MCB5618088.1"/>
    </source>
</evidence>
<feature type="domain" description="Tyr recombinase" evidence="4">
    <location>
        <begin position="225"/>
        <end position="422"/>
    </location>
</feature>
<protein>
    <submittedName>
        <fullName evidence="5">Site-specific integrase</fullName>
    </submittedName>
</protein>
<dbReference type="Gene3D" id="1.10.150.130">
    <property type="match status" value="1"/>
</dbReference>
<comment type="caution">
    <text evidence="6">The sequence shown here is derived from an EMBL/GenBank/DDBJ whole genome shotgun (WGS) entry which is preliminary data.</text>
</comment>
<evidence type="ECO:0000256" key="1">
    <source>
        <dbReference type="ARBA" id="ARBA00008857"/>
    </source>
</evidence>
<accession>A0A412C8Q4</accession>
<dbReference type="PANTHER" id="PTHR30349">
    <property type="entry name" value="PHAGE INTEGRASE-RELATED"/>
    <property type="match status" value="1"/>
</dbReference>
<evidence type="ECO:0000256" key="3">
    <source>
        <dbReference type="ARBA" id="ARBA00023172"/>
    </source>
</evidence>
<dbReference type="GO" id="GO:0003677">
    <property type="term" value="F:DNA binding"/>
    <property type="evidence" value="ECO:0007669"/>
    <property type="project" value="UniProtKB-KW"/>
</dbReference>
<name>A0A412C8Q4_MEDGN</name>
<keyword evidence="3" id="KW-0233">DNA recombination</keyword>
<dbReference type="Proteomes" id="UP001297370">
    <property type="component" value="Unassembled WGS sequence"/>
</dbReference>
<dbReference type="AlphaFoldDB" id="A0A412C8Q4"/>
<comment type="similarity">
    <text evidence="1">Belongs to the 'phage' integrase family.</text>
</comment>
<evidence type="ECO:0000313" key="7">
    <source>
        <dbReference type="Proteomes" id="UP000286137"/>
    </source>
</evidence>
<dbReference type="InterPro" id="IPR010998">
    <property type="entry name" value="Integrase_recombinase_N"/>
</dbReference>
<sequence>MKKLDTCELQILDCTLRKQIHIIKSLIMSISSANIDGAYARKMIDMSKNEILEIHKKKFKYWQGKNGNWNSYFPKDNVKPPYGRLVSKTTQGKLDTAIIDYYLNEDKTIIVPNFHQIYLAWREVKNLELTDNSILRYDSDYKRFFDGSDFENLPINEITENTIRKFMLETIKEKKLCREACKKMFSYIRNTIRYARIEKIITDNPVEFLELKQFSRHCIEKEKTAEEQFFNDNELLKIQKGLTELYGDRPDFMPRYGVEMSLLTGMRVGEIAALKWEDVHEDYILIHTSIKHNRLKNEFHVGDTKTKKSRQFPMCDEIKDLLKRIHRVQEEYNCVSEFIFTNGNGSYINGQRISDCMKRLTNHLNIHGGGITALRKTINSNLRKNGVPVTITASILGHTPEVNEKYYTYDTSNLAEKQKIIKDRNAKVTSLVS</sequence>